<dbReference type="PANTHER" id="PTHR48043">
    <property type="entry name" value="EG:EG0003.4 PROTEIN-RELATED"/>
    <property type="match status" value="1"/>
</dbReference>
<name>A0A8C4T460_ERPCA</name>
<dbReference type="Ensembl" id="ENSECRT00000025968.1">
    <property type="protein sequence ID" value="ENSECRP00000025427.1"/>
    <property type="gene ID" value="ENSECRG00000017195.1"/>
</dbReference>
<keyword evidence="3" id="KW-0808">Transferase</keyword>
<reference evidence="5" key="1">
    <citation type="submission" date="2021-06" db="EMBL/GenBank/DDBJ databases">
        <authorList>
            <consortium name="Wellcome Sanger Institute Data Sharing"/>
        </authorList>
    </citation>
    <scope>NUCLEOTIDE SEQUENCE [LARGE SCALE GENOMIC DNA]</scope>
</reference>
<dbReference type="AlphaFoldDB" id="A0A8C4T460"/>
<evidence type="ECO:0000256" key="1">
    <source>
        <dbReference type="ARBA" id="ARBA00009995"/>
    </source>
</evidence>
<dbReference type="Pfam" id="PF00201">
    <property type="entry name" value="UDPGT"/>
    <property type="match status" value="1"/>
</dbReference>
<dbReference type="SUPFAM" id="SSF53756">
    <property type="entry name" value="UDP-Glycosyltransferase/glycogen phosphorylase"/>
    <property type="match status" value="1"/>
</dbReference>
<keyword evidence="4" id="KW-0732">Signal</keyword>
<dbReference type="Proteomes" id="UP000694620">
    <property type="component" value="Chromosome 7"/>
</dbReference>
<dbReference type="InterPro" id="IPR050271">
    <property type="entry name" value="UDP-glycosyltransferase"/>
</dbReference>
<dbReference type="GeneTree" id="ENSGT00940000153212"/>
<dbReference type="PANTHER" id="PTHR48043:SF140">
    <property type="entry name" value="UDP-GLUCURONOSYLTRANSFERASE 2A1"/>
    <property type="match status" value="1"/>
</dbReference>
<feature type="chain" id="PRO_5034099444" description="UDP-glucuronosyltransferase" evidence="4">
    <location>
        <begin position="24"/>
        <end position="258"/>
    </location>
</feature>
<feature type="signal peptide" evidence="4">
    <location>
        <begin position="1"/>
        <end position="23"/>
    </location>
</feature>
<sequence length="258" mass="29322">MGSAVRIVSFLLLHLFVPKPTVAGNVLVWPTEHSHWINMKVILEALEGRGHSVTLLHSLASPHFNDTGRFKTEIFEVSFSFESRLKLLHDGLNIFLIESHSLSSLHFILKIRELITKTSELDKQICDGVLRNEELLDRLRQSHFEVLLSDPIFPCGELVADKLGIPFIYTIRGSFGNCIERLCGQLPAPPSFVPTIPSLHTDTMDFQMRLKNFLIYLGADMYLYERSFSSWDAYSREITGKIKCSNLCLFRSITGPIL</sequence>
<comment type="similarity">
    <text evidence="1">Belongs to the UDP-glycosyltransferase family.</text>
</comment>
<evidence type="ECO:0000256" key="2">
    <source>
        <dbReference type="ARBA" id="ARBA00022676"/>
    </source>
</evidence>
<keyword evidence="6" id="KW-1185">Reference proteome</keyword>
<evidence type="ECO:0000313" key="6">
    <source>
        <dbReference type="Proteomes" id="UP000694620"/>
    </source>
</evidence>
<reference evidence="5" key="2">
    <citation type="submission" date="2025-08" db="UniProtKB">
        <authorList>
            <consortium name="Ensembl"/>
        </authorList>
    </citation>
    <scope>IDENTIFICATION</scope>
</reference>
<dbReference type="InterPro" id="IPR002213">
    <property type="entry name" value="UDP_glucos_trans"/>
</dbReference>
<proteinExistence type="inferred from homology"/>
<dbReference type="GO" id="GO:0015020">
    <property type="term" value="F:glucuronosyltransferase activity"/>
    <property type="evidence" value="ECO:0007669"/>
    <property type="project" value="TreeGrafter"/>
</dbReference>
<accession>A0A8C4T460</accession>
<evidence type="ECO:0000313" key="5">
    <source>
        <dbReference type="Ensembl" id="ENSECRP00000025427.1"/>
    </source>
</evidence>
<protein>
    <recommendedName>
        <fullName evidence="7">UDP-glucuronosyltransferase</fullName>
    </recommendedName>
</protein>
<keyword evidence="2" id="KW-0328">Glycosyltransferase</keyword>
<evidence type="ECO:0000256" key="4">
    <source>
        <dbReference type="SAM" id="SignalP"/>
    </source>
</evidence>
<organism evidence="5 6">
    <name type="scientific">Erpetoichthys calabaricus</name>
    <name type="common">Rope fish</name>
    <name type="synonym">Calamoichthys calabaricus</name>
    <dbReference type="NCBI Taxonomy" id="27687"/>
    <lineage>
        <taxon>Eukaryota</taxon>
        <taxon>Metazoa</taxon>
        <taxon>Chordata</taxon>
        <taxon>Craniata</taxon>
        <taxon>Vertebrata</taxon>
        <taxon>Euteleostomi</taxon>
        <taxon>Actinopterygii</taxon>
        <taxon>Polypteriformes</taxon>
        <taxon>Polypteridae</taxon>
        <taxon>Erpetoichthys</taxon>
    </lineage>
</organism>
<reference evidence="5" key="3">
    <citation type="submission" date="2025-09" db="UniProtKB">
        <authorList>
            <consortium name="Ensembl"/>
        </authorList>
    </citation>
    <scope>IDENTIFICATION</scope>
</reference>
<dbReference type="Gene3D" id="3.40.50.2000">
    <property type="entry name" value="Glycogen Phosphorylase B"/>
    <property type="match status" value="1"/>
</dbReference>
<evidence type="ECO:0000256" key="3">
    <source>
        <dbReference type="ARBA" id="ARBA00022679"/>
    </source>
</evidence>
<evidence type="ECO:0008006" key="7">
    <source>
        <dbReference type="Google" id="ProtNLM"/>
    </source>
</evidence>